<feature type="domain" description="Amino acid permease/ SLC12A" evidence="9">
    <location>
        <begin position="20"/>
        <end position="428"/>
    </location>
</feature>
<feature type="transmembrane region" description="Helical" evidence="8">
    <location>
        <begin position="177"/>
        <end position="194"/>
    </location>
</feature>
<dbReference type="PROSITE" id="PS00218">
    <property type="entry name" value="AMINO_ACID_PERMEASE_1"/>
    <property type="match status" value="1"/>
</dbReference>
<protein>
    <recommendedName>
        <fullName evidence="9">Amino acid permease/ SLC12A domain-containing protein</fullName>
    </recommendedName>
</protein>
<evidence type="ECO:0000256" key="4">
    <source>
        <dbReference type="ARBA" id="ARBA00022970"/>
    </source>
</evidence>
<feature type="transmembrane region" description="Helical" evidence="8">
    <location>
        <begin position="15"/>
        <end position="34"/>
    </location>
</feature>
<organism evidence="10 11">
    <name type="scientific">Aspergillus phoenicis ATCC 13157</name>
    <dbReference type="NCBI Taxonomy" id="1353007"/>
    <lineage>
        <taxon>Eukaryota</taxon>
        <taxon>Fungi</taxon>
        <taxon>Dikarya</taxon>
        <taxon>Ascomycota</taxon>
        <taxon>Pezizomycotina</taxon>
        <taxon>Eurotiomycetes</taxon>
        <taxon>Eurotiomycetidae</taxon>
        <taxon>Eurotiales</taxon>
        <taxon>Aspergillaceae</taxon>
        <taxon>Aspergillus</taxon>
    </lineage>
</organism>
<feature type="transmembrane region" description="Helical" evidence="8">
    <location>
        <begin position="318"/>
        <end position="338"/>
    </location>
</feature>
<feature type="transmembrane region" description="Helical" evidence="8">
    <location>
        <begin position="41"/>
        <end position="63"/>
    </location>
</feature>
<evidence type="ECO:0000256" key="2">
    <source>
        <dbReference type="ARBA" id="ARBA00022448"/>
    </source>
</evidence>
<keyword evidence="3 8" id="KW-0812">Transmembrane</keyword>
<dbReference type="EMBL" id="KZ851870">
    <property type="protein sequence ID" value="RDK37496.1"/>
    <property type="molecule type" value="Genomic_DNA"/>
</dbReference>
<name>A0A370P6K4_ASPPH</name>
<dbReference type="PANTHER" id="PTHR43341:SF9">
    <property type="entry name" value="DICARBOXYLIC AMINO ACID PERMEASE"/>
    <property type="match status" value="1"/>
</dbReference>
<dbReference type="InterPro" id="IPR004841">
    <property type="entry name" value="AA-permease/SLC12A_dom"/>
</dbReference>
<feature type="region of interest" description="Disordered" evidence="7">
    <location>
        <begin position="578"/>
        <end position="609"/>
    </location>
</feature>
<reference evidence="10 11" key="1">
    <citation type="submission" date="2018-07" db="EMBL/GenBank/DDBJ databases">
        <title>Section-level genome sequencing of Aspergillus section Nigri to investigate inter- and intra-species variation.</title>
        <authorList>
            <consortium name="DOE Joint Genome Institute"/>
            <person name="Vesth T.C."/>
            <person name="Nybo J.L."/>
            <person name="Theobald S."/>
            <person name="Frisvad J.C."/>
            <person name="Larsen T.O."/>
            <person name="Nielsen K.F."/>
            <person name="Hoof J.B."/>
            <person name="Brandl J."/>
            <person name="Salamov A."/>
            <person name="Riley R."/>
            <person name="Gladden J.M."/>
            <person name="Phatale P."/>
            <person name="Nielsen M.T."/>
            <person name="Lyhne E.K."/>
            <person name="Kogle M.E."/>
            <person name="Strasser K."/>
            <person name="McDonnell E."/>
            <person name="Barry K."/>
            <person name="Clum A."/>
            <person name="Chen C."/>
            <person name="Nolan M."/>
            <person name="Sandor L."/>
            <person name="Kuo A."/>
            <person name="Lipzen A."/>
            <person name="Hainaut M."/>
            <person name="Drula E."/>
            <person name="Tsang A."/>
            <person name="Magnuson J.K."/>
            <person name="Henrissat B."/>
            <person name="Wiebenga A."/>
            <person name="Simmons B.A."/>
            <person name="Makela M.R."/>
            <person name="De vries R.P."/>
            <person name="Grigoriev I.V."/>
            <person name="Mortensen U.H."/>
            <person name="Baker S.E."/>
            <person name="Andersen M.R."/>
        </authorList>
    </citation>
    <scope>NUCLEOTIDE SEQUENCE [LARGE SCALE GENOMIC DNA]</scope>
    <source>
        <strain evidence="10 11">ATCC 13157</strain>
    </source>
</reference>
<sequence length="609" mass="67805">MTTQVDTSEKLKQELFGFQIFFITLSVVIGSGIFTNNGMALAIAGPMGLIVAVLIISIVILAVNECIAELTQQFPVYNSIVEYVRTFVDEDLGWVIGLAYWYAYAATFASQTSMAATLLEYWGLPTAWRVLICYVFVPAILFLLNMTGVFVGCLVALMDTWLIESQWYGVVETIGGFLKLVMIVAISIYLYTIADNVSSPSFEHGQSYSSNGQAQCYAIPLTAYAFQGIEVYAMTAYEARDGHALRWPARWTAYAAVVVYIMCTLGEVINVKWNDSALPQLHDGVSNSTLSATSTPGSSSSMIIIAALNANNRSMAGFLNGCLLFSVFSAANTSLYVASRTLWGMAKHFPASSKGQEVWIKRKLAILSEGTKVPVVSLLVSLLAFCWVPFLQLAHSSAVQQVVQVISISSSTAIMIVWAAICLAFLRYYYWLKKCEPRLRYHDRPQYIRLHEKYTPRGSLLILQPLQAWIGLIGCISIFAFSSATWWSEEATVTEVAMAYGPHMVLLLIFIISKAFSKNKGWVKLTNDEWVLRKALDRLWVRKIDHHEETATKRLRSVMASLLPQPWVKLINGQNNQQANENVHHRSESSTSVETNSQELLTISNDQPV</sequence>
<evidence type="ECO:0000256" key="5">
    <source>
        <dbReference type="ARBA" id="ARBA00022989"/>
    </source>
</evidence>
<evidence type="ECO:0000256" key="6">
    <source>
        <dbReference type="ARBA" id="ARBA00023136"/>
    </source>
</evidence>
<feature type="transmembrane region" description="Helical" evidence="8">
    <location>
        <begin position="402"/>
        <end position="430"/>
    </location>
</feature>
<feature type="transmembrane region" description="Helical" evidence="8">
    <location>
        <begin position="99"/>
        <end position="119"/>
    </location>
</feature>
<keyword evidence="2" id="KW-0813">Transport</keyword>
<dbReference type="Proteomes" id="UP000254937">
    <property type="component" value="Unassembled WGS sequence"/>
</dbReference>
<evidence type="ECO:0000313" key="10">
    <source>
        <dbReference type="EMBL" id="RDK37496.1"/>
    </source>
</evidence>
<dbReference type="Gene3D" id="1.20.1740.10">
    <property type="entry name" value="Amino acid/polyamine transporter I"/>
    <property type="match status" value="1"/>
</dbReference>
<comment type="subcellular location">
    <subcellularLocation>
        <location evidence="1">Membrane</location>
        <topology evidence="1">Multi-pass membrane protein</topology>
    </subcellularLocation>
</comment>
<feature type="transmembrane region" description="Helical" evidence="8">
    <location>
        <begin position="499"/>
        <end position="516"/>
    </location>
</feature>
<evidence type="ECO:0000256" key="7">
    <source>
        <dbReference type="SAM" id="MobiDB-lite"/>
    </source>
</evidence>
<feature type="transmembrane region" description="Helical" evidence="8">
    <location>
        <begin position="251"/>
        <end position="269"/>
    </location>
</feature>
<feature type="transmembrane region" description="Helical" evidence="8">
    <location>
        <begin position="371"/>
        <end position="390"/>
    </location>
</feature>
<evidence type="ECO:0000259" key="9">
    <source>
        <dbReference type="Pfam" id="PF00324"/>
    </source>
</evidence>
<gene>
    <name evidence="10" type="ORF">M752DRAFT_286948</name>
</gene>
<evidence type="ECO:0000256" key="1">
    <source>
        <dbReference type="ARBA" id="ARBA00004141"/>
    </source>
</evidence>
<proteinExistence type="predicted"/>
<feature type="transmembrane region" description="Helical" evidence="8">
    <location>
        <begin position="466"/>
        <end position="487"/>
    </location>
</feature>
<feature type="transmembrane region" description="Helical" evidence="8">
    <location>
        <begin position="131"/>
        <end position="157"/>
    </location>
</feature>
<dbReference type="InterPro" id="IPR004840">
    <property type="entry name" value="Amino_acid_permease_CS"/>
</dbReference>
<keyword evidence="11" id="KW-1185">Reference proteome</keyword>
<keyword evidence="4" id="KW-0029">Amino-acid transport</keyword>
<dbReference type="Pfam" id="PF00324">
    <property type="entry name" value="AA_permease"/>
    <property type="match status" value="1"/>
</dbReference>
<accession>A0A370P6K4</accession>
<keyword evidence="5 8" id="KW-1133">Transmembrane helix</keyword>
<evidence type="ECO:0000313" key="11">
    <source>
        <dbReference type="Proteomes" id="UP000254937"/>
    </source>
</evidence>
<dbReference type="AlphaFoldDB" id="A0A370P6K4"/>
<evidence type="ECO:0000256" key="8">
    <source>
        <dbReference type="SAM" id="Phobius"/>
    </source>
</evidence>
<dbReference type="GO" id="GO:0016020">
    <property type="term" value="C:membrane"/>
    <property type="evidence" value="ECO:0007669"/>
    <property type="project" value="UniProtKB-SubCell"/>
</dbReference>
<dbReference type="GO" id="GO:0015171">
    <property type="term" value="F:amino acid transmembrane transporter activity"/>
    <property type="evidence" value="ECO:0007669"/>
    <property type="project" value="TreeGrafter"/>
</dbReference>
<evidence type="ECO:0000256" key="3">
    <source>
        <dbReference type="ARBA" id="ARBA00022692"/>
    </source>
</evidence>
<dbReference type="PANTHER" id="PTHR43341">
    <property type="entry name" value="AMINO ACID PERMEASE"/>
    <property type="match status" value="1"/>
</dbReference>
<dbReference type="InterPro" id="IPR050524">
    <property type="entry name" value="APC_YAT"/>
</dbReference>
<keyword evidence="6 8" id="KW-0472">Membrane</keyword>
<feature type="compositionally biased region" description="Polar residues" evidence="7">
    <location>
        <begin position="589"/>
        <end position="609"/>
    </location>
</feature>